<comment type="subcellular location">
    <subcellularLocation>
        <location evidence="1">Cell membrane</location>
        <topology evidence="1">Multi-pass membrane protein</topology>
    </subcellularLocation>
</comment>
<dbReference type="FunFam" id="3.40.50.2300:FF:000024">
    <property type="entry name" value="Vomeronasal 2, receptor 73"/>
    <property type="match status" value="1"/>
</dbReference>
<organism evidence="14 15">
    <name type="scientific">Eublepharis macularius</name>
    <name type="common">Leopard gecko</name>
    <name type="synonym">Cyrtodactylus macularius</name>
    <dbReference type="NCBI Taxonomy" id="481883"/>
    <lineage>
        <taxon>Eukaryota</taxon>
        <taxon>Metazoa</taxon>
        <taxon>Chordata</taxon>
        <taxon>Craniata</taxon>
        <taxon>Vertebrata</taxon>
        <taxon>Euteleostomi</taxon>
        <taxon>Lepidosauria</taxon>
        <taxon>Squamata</taxon>
        <taxon>Bifurcata</taxon>
        <taxon>Gekkota</taxon>
        <taxon>Eublepharidae</taxon>
        <taxon>Eublepharinae</taxon>
        <taxon>Eublepharis</taxon>
    </lineage>
</organism>
<dbReference type="FunFam" id="2.10.50.30:FF:000002">
    <property type="entry name" value="Vomeronasal 2 receptor, h1"/>
    <property type="match status" value="1"/>
</dbReference>
<keyword evidence="4 12" id="KW-0812">Transmembrane</keyword>
<dbReference type="AlphaFoldDB" id="A0AA97K7K6"/>
<dbReference type="InterPro" id="IPR017978">
    <property type="entry name" value="GPCR_3_C"/>
</dbReference>
<dbReference type="InterPro" id="IPR000337">
    <property type="entry name" value="GPCR_3"/>
</dbReference>
<dbReference type="PRINTS" id="PR00248">
    <property type="entry name" value="GPCRMGR"/>
</dbReference>
<comment type="similarity">
    <text evidence="2">Belongs to the G-protein coupled receptor 3 family.</text>
</comment>
<dbReference type="Pfam" id="PF07562">
    <property type="entry name" value="NCD3G"/>
    <property type="match status" value="1"/>
</dbReference>
<dbReference type="InterPro" id="IPR017979">
    <property type="entry name" value="GPCR_3_CS"/>
</dbReference>
<keyword evidence="9" id="KW-0675">Receptor</keyword>
<evidence type="ECO:0000313" key="15">
    <source>
        <dbReference type="RefSeq" id="XP_054850031.1"/>
    </source>
</evidence>
<dbReference type="CDD" id="cd15283">
    <property type="entry name" value="7tmC_V2R_pheromone"/>
    <property type="match status" value="1"/>
</dbReference>
<evidence type="ECO:0000256" key="12">
    <source>
        <dbReference type="SAM" id="Phobius"/>
    </source>
</evidence>
<feature type="transmembrane region" description="Helical" evidence="12">
    <location>
        <begin position="468"/>
        <end position="488"/>
    </location>
</feature>
<feature type="transmembrane region" description="Helical" evidence="12">
    <location>
        <begin position="588"/>
        <end position="612"/>
    </location>
</feature>
<dbReference type="InterPro" id="IPR028082">
    <property type="entry name" value="Peripla_BP_I"/>
</dbReference>
<feature type="transmembrane region" description="Helical" evidence="12">
    <location>
        <begin position="624"/>
        <end position="644"/>
    </location>
</feature>
<dbReference type="Gene3D" id="2.10.50.30">
    <property type="entry name" value="GPCR, family 3, nine cysteines domain"/>
    <property type="match status" value="1"/>
</dbReference>
<evidence type="ECO:0000256" key="8">
    <source>
        <dbReference type="ARBA" id="ARBA00023136"/>
    </source>
</evidence>
<dbReference type="PROSITE" id="PS50259">
    <property type="entry name" value="G_PROTEIN_RECEP_F3_4"/>
    <property type="match status" value="1"/>
</dbReference>
<evidence type="ECO:0000256" key="11">
    <source>
        <dbReference type="ARBA" id="ARBA00023224"/>
    </source>
</evidence>
<evidence type="ECO:0000256" key="7">
    <source>
        <dbReference type="ARBA" id="ARBA00023040"/>
    </source>
</evidence>
<proteinExistence type="inferred from homology"/>
<name>A0AA97K7K6_EUBMA</name>
<keyword evidence="6 12" id="KW-1133">Transmembrane helix</keyword>
<dbReference type="PRINTS" id="PR01535">
    <property type="entry name" value="VOMERONASL2R"/>
</dbReference>
<evidence type="ECO:0000256" key="9">
    <source>
        <dbReference type="ARBA" id="ARBA00023170"/>
    </source>
</evidence>
<dbReference type="InterPro" id="IPR000068">
    <property type="entry name" value="GPCR_3_Ca_sens_rcpt-rel"/>
</dbReference>
<evidence type="ECO:0000256" key="5">
    <source>
        <dbReference type="ARBA" id="ARBA00022729"/>
    </source>
</evidence>
<dbReference type="InterPro" id="IPR038550">
    <property type="entry name" value="GPCR_3_9-Cys_sf"/>
</dbReference>
<dbReference type="Pfam" id="PF00003">
    <property type="entry name" value="7tm_3"/>
    <property type="match status" value="1"/>
</dbReference>
<dbReference type="InterPro" id="IPR011500">
    <property type="entry name" value="GPCR_3_9-Cys_dom"/>
</dbReference>
<dbReference type="GeneID" id="129339475"/>
<reference evidence="15" key="1">
    <citation type="submission" date="2025-08" db="UniProtKB">
        <authorList>
            <consortium name="RefSeq"/>
        </authorList>
    </citation>
    <scope>IDENTIFICATION</scope>
    <source>
        <tissue evidence="15">Blood</tissue>
    </source>
</reference>
<keyword evidence="11" id="KW-0807">Transducer</keyword>
<dbReference type="Gene3D" id="3.40.50.2300">
    <property type="match status" value="2"/>
</dbReference>
<dbReference type="KEGG" id="emc:129339475"/>
<evidence type="ECO:0000256" key="10">
    <source>
        <dbReference type="ARBA" id="ARBA00023180"/>
    </source>
</evidence>
<feature type="transmembrane region" description="Helical" evidence="12">
    <location>
        <begin position="545"/>
        <end position="568"/>
    </location>
</feature>
<dbReference type="Proteomes" id="UP001190640">
    <property type="component" value="Chromosome 12"/>
</dbReference>
<dbReference type="RefSeq" id="XP_054850031.1">
    <property type="nucleotide sequence ID" value="XM_054994056.1"/>
</dbReference>
<dbReference type="Pfam" id="PF01094">
    <property type="entry name" value="ANF_receptor"/>
    <property type="match status" value="1"/>
</dbReference>
<keyword evidence="7" id="KW-0297">G-protein coupled receptor</keyword>
<accession>A0AA97K7K6</accession>
<feature type="transmembrane region" description="Helical" evidence="12">
    <location>
        <begin position="429"/>
        <end position="452"/>
    </location>
</feature>
<evidence type="ECO:0000256" key="1">
    <source>
        <dbReference type="ARBA" id="ARBA00004651"/>
    </source>
</evidence>
<evidence type="ECO:0000256" key="2">
    <source>
        <dbReference type="ARBA" id="ARBA00007242"/>
    </source>
</evidence>
<evidence type="ECO:0000256" key="4">
    <source>
        <dbReference type="ARBA" id="ARBA00022692"/>
    </source>
</evidence>
<protein>
    <submittedName>
        <fullName evidence="15">Vomeronasal type-2 receptor 26-like</fullName>
    </submittedName>
</protein>
<dbReference type="PANTHER" id="PTHR24061">
    <property type="entry name" value="CALCIUM-SENSING RECEPTOR-RELATED"/>
    <property type="match status" value="1"/>
</dbReference>
<evidence type="ECO:0000256" key="3">
    <source>
        <dbReference type="ARBA" id="ARBA00022475"/>
    </source>
</evidence>
<dbReference type="PANTHER" id="PTHR24061:SF599">
    <property type="entry name" value="G-PROTEIN COUPLED RECEPTORS FAMILY 3 PROFILE DOMAIN-CONTAINING PROTEIN"/>
    <property type="match status" value="1"/>
</dbReference>
<dbReference type="SUPFAM" id="SSF53822">
    <property type="entry name" value="Periplasmic binding protein-like I"/>
    <property type="match status" value="1"/>
</dbReference>
<dbReference type="PROSITE" id="PS00981">
    <property type="entry name" value="G_PROTEIN_RECEP_F3_3"/>
    <property type="match status" value="1"/>
</dbReference>
<evidence type="ECO:0000313" key="14">
    <source>
        <dbReference type="Proteomes" id="UP001190640"/>
    </source>
</evidence>
<dbReference type="InterPro" id="IPR001828">
    <property type="entry name" value="ANF_lig-bd_rcpt"/>
</dbReference>
<keyword evidence="10" id="KW-0325">Glycoprotein</keyword>
<dbReference type="GO" id="GO:0005886">
    <property type="term" value="C:plasma membrane"/>
    <property type="evidence" value="ECO:0007669"/>
    <property type="project" value="UniProtKB-SubCell"/>
</dbReference>
<dbReference type="GO" id="GO:0004930">
    <property type="term" value="F:G protein-coupled receptor activity"/>
    <property type="evidence" value="ECO:0007669"/>
    <property type="project" value="UniProtKB-KW"/>
</dbReference>
<evidence type="ECO:0000256" key="6">
    <source>
        <dbReference type="ARBA" id="ARBA00022989"/>
    </source>
</evidence>
<keyword evidence="3" id="KW-1003">Cell membrane</keyword>
<dbReference type="InterPro" id="IPR004073">
    <property type="entry name" value="GPCR_3_vmron_rcpt_2"/>
</dbReference>
<keyword evidence="5" id="KW-0732">Signal</keyword>
<feature type="domain" description="G-protein coupled receptors family 3 profile" evidence="13">
    <location>
        <begin position="430"/>
        <end position="694"/>
    </location>
</feature>
<keyword evidence="8 12" id="KW-0472">Membrane</keyword>
<feature type="transmembrane region" description="Helical" evidence="12">
    <location>
        <begin position="500"/>
        <end position="524"/>
    </location>
</feature>
<gene>
    <name evidence="15" type="primary">LOC129339475</name>
</gene>
<sequence>MNDKFTDLSVYQTVPSEAQQYQGILNLILHLRWTWVGIIVVEDERGERFLQAMPPLLSQHGICSAFKEIFSQSTAFDDYPNMVDKGLKILDVVMKSKANAVVFSGDADSASHLRWAQKLLEIEYPEEMQKGKVYIMTDQMDISSNFYQRSWDLQQMNGVIAFAVHAKEPPGFQAFLQSINPLQTKGDTFIRDFWEQAFLCRFSDSVSEEKMLDKNCTGEEKLESLTEDCFEMSMSGHSYSIYNAVYAVAHALHVMRSSLCKHRTMMVGKTCRHLSQQSWQLHHYLRSVIFNNSAGDEISFNSNGEIKTGYDIMNWVTFPNQSFVRVKVGRMDPHNQVLVINEDAIKWHSWFNQTTPLSVCVESCHPGQSKKVKEGKSFCCYECIKCPKGKISNQKDMDDCDICREDLYPNKGQDQCIPKYITYLSYEELLGVTLAIFALFFSLITILVLGIFMKNHNTPLVKANNRSITYTLLISLLFCFLSSLLFIGQPEKMTCLLRQMAFGIIFSVSVSSVLAKTITVVLVFMATQPGSRMKKWVGNRLANSLVLSCSLIQTGICAVWLATCPPFPDINMHSMPESIILECNEGSVIMFYGVLSYLGFLAVVSFTVAFLARKLPNSFNEAKLITFSMLVFCSVWLSFVPTYLSTKGKYMVAVEIFSILASSAGLLGCIFLPKCYIIILRPELNNRKHLMNKKVK</sequence>
<feature type="transmembrane region" description="Helical" evidence="12">
    <location>
        <begin position="656"/>
        <end position="679"/>
    </location>
</feature>
<keyword evidence="14" id="KW-1185">Reference proteome</keyword>
<evidence type="ECO:0000259" key="13">
    <source>
        <dbReference type="PROSITE" id="PS50259"/>
    </source>
</evidence>